<evidence type="ECO:0000256" key="1">
    <source>
        <dbReference type="ARBA" id="ARBA00005250"/>
    </source>
</evidence>
<dbReference type="InterPro" id="IPR050855">
    <property type="entry name" value="NDM-1-like"/>
</dbReference>
<evidence type="ECO:0000256" key="2">
    <source>
        <dbReference type="SAM" id="SignalP"/>
    </source>
</evidence>
<proteinExistence type="inferred from homology"/>
<dbReference type="InterPro" id="IPR036866">
    <property type="entry name" value="RibonucZ/Hydroxyglut_hydro"/>
</dbReference>
<feature type="chain" id="PRO_5008571349" evidence="2">
    <location>
        <begin position="26"/>
        <end position="308"/>
    </location>
</feature>
<dbReference type="KEGG" id="sva:SVA_2726"/>
<dbReference type="GO" id="GO:0017001">
    <property type="term" value="P:antibiotic catabolic process"/>
    <property type="evidence" value="ECO:0007669"/>
    <property type="project" value="UniProtKB-ARBA"/>
</dbReference>
<protein>
    <submittedName>
        <fullName evidence="4">Beta-lactamase domain-containing protein</fullName>
    </submittedName>
</protein>
<dbReference type="RefSeq" id="WP_169924098.1">
    <property type="nucleotide sequence ID" value="NZ_AP014936.1"/>
</dbReference>
<comment type="similarity">
    <text evidence="1">Belongs to the metallo-beta-lactamase superfamily. Class-B beta-lactamase family.</text>
</comment>
<name>A0A1B4VB55_9GAMM</name>
<evidence type="ECO:0000259" key="3">
    <source>
        <dbReference type="SMART" id="SM00849"/>
    </source>
</evidence>
<dbReference type="CDD" id="cd16282">
    <property type="entry name" value="metallo-hydrolase-like_MBL-fold"/>
    <property type="match status" value="1"/>
</dbReference>
<keyword evidence="2" id="KW-0732">Signal</keyword>
<organism evidence="4 5">
    <name type="scientific">Sulfurifustis variabilis</name>
    <dbReference type="NCBI Taxonomy" id="1675686"/>
    <lineage>
        <taxon>Bacteria</taxon>
        <taxon>Pseudomonadati</taxon>
        <taxon>Pseudomonadota</taxon>
        <taxon>Gammaproteobacteria</taxon>
        <taxon>Acidiferrobacterales</taxon>
        <taxon>Acidiferrobacteraceae</taxon>
        <taxon>Sulfurifustis</taxon>
    </lineage>
</organism>
<dbReference type="AlphaFoldDB" id="A0A1B4VB55"/>
<evidence type="ECO:0000313" key="4">
    <source>
        <dbReference type="EMBL" id="BAU49274.1"/>
    </source>
</evidence>
<gene>
    <name evidence="4" type="ORF">SVA_2726</name>
</gene>
<dbReference type="EMBL" id="AP014936">
    <property type="protein sequence ID" value="BAU49274.1"/>
    <property type="molecule type" value="Genomic_DNA"/>
</dbReference>
<accession>A0A1B4VB55</accession>
<keyword evidence="5" id="KW-1185">Reference proteome</keyword>
<feature type="signal peptide" evidence="2">
    <location>
        <begin position="1"/>
        <end position="25"/>
    </location>
</feature>
<evidence type="ECO:0000313" key="5">
    <source>
        <dbReference type="Proteomes" id="UP000218899"/>
    </source>
</evidence>
<dbReference type="SUPFAM" id="SSF56281">
    <property type="entry name" value="Metallo-hydrolase/oxidoreductase"/>
    <property type="match status" value="1"/>
</dbReference>
<dbReference type="PANTHER" id="PTHR42951">
    <property type="entry name" value="METALLO-BETA-LACTAMASE DOMAIN-CONTAINING"/>
    <property type="match status" value="1"/>
</dbReference>
<dbReference type="Gene3D" id="3.60.15.10">
    <property type="entry name" value="Ribonuclease Z/Hydroxyacylglutathione hydrolase-like"/>
    <property type="match status" value="1"/>
</dbReference>
<dbReference type="SMART" id="SM00849">
    <property type="entry name" value="Lactamase_B"/>
    <property type="match status" value="1"/>
</dbReference>
<reference evidence="4 5" key="1">
    <citation type="submission" date="2015-08" db="EMBL/GenBank/DDBJ databases">
        <title>Complete genome sequence of Sulfurifustis variabilis.</title>
        <authorList>
            <person name="Miura A."/>
            <person name="Kojima H."/>
            <person name="Fukui M."/>
        </authorList>
    </citation>
    <scope>NUCLEOTIDE SEQUENCE [LARGE SCALE GENOMIC DNA]</scope>
    <source>
        <strain evidence="5">skN76</strain>
    </source>
</reference>
<feature type="domain" description="Metallo-beta-lactamase" evidence="3">
    <location>
        <begin position="53"/>
        <end position="239"/>
    </location>
</feature>
<dbReference type="Proteomes" id="UP000218899">
    <property type="component" value="Chromosome"/>
</dbReference>
<dbReference type="InterPro" id="IPR001279">
    <property type="entry name" value="Metallo-B-lactamas"/>
</dbReference>
<dbReference type="Pfam" id="PF00753">
    <property type="entry name" value="Lactamase_B"/>
    <property type="match status" value="1"/>
</dbReference>
<dbReference type="PANTHER" id="PTHR42951:SF4">
    <property type="entry name" value="ACYL-COENZYME A THIOESTERASE MBLAC2"/>
    <property type="match status" value="1"/>
</dbReference>
<sequence length="308" mass="33771">MTRLFKFLLPLLPFLLLAPAFPAAALEVQKVTEGVYALVGELGQRSPENLGNNATFGVVVTKDGVVLVDPGGSREGAQRIEAAIRTVTDKPVTLVINTGGQDHRWLGNGYFKAKGVRIVASKAAVADQRARARDQLILLDNLVGAKGMAGTTPVYADETFEERKELTLGGTKLVLRHAGPAHTPGDSFVWLPREKVVFTGDVVYVERMLGVGAESKSGNWVKVFDEIAALEPKYVVPGHGRATTLERARADTYDYLVALRASVKEFIARGGGIEEIGKIDQSRFRYLQVYEELKGRNAQQVYQEMEWE</sequence>